<dbReference type="Gene3D" id="3.10.129.10">
    <property type="entry name" value="Hotdog Thioesterase"/>
    <property type="match status" value="1"/>
</dbReference>
<dbReference type="GO" id="GO:0047617">
    <property type="term" value="F:fatty acyl-CoA hydrolase activity"/>
    <property type="evidence" value="ECO:0007669"/>
    <property type="project" value="TreeGrafter"/>
</dbReference>
<dbReference type="InterPro" id="IPR006684">
    <property type="entry name" value="YbgC/YbaW"/>
</dbReference>
<dbReference type="InterPro" id="IPR050563">
    <property type="entry name" value="4-hydroxybenzoyl-CoA_TE"/>
</dbReference>
<dbReference type="PATRIC" id="fig|13035.3.peg.3197"/>
<comment type="similarity">
    <text evidence="1">Belongs to the 4-hydroxybenzoyl-CoA thioesterase family.</text>
</comment>
<dbReference type="Proteomes" id="UP000010482">
    <property type="component" value="Chromosome"/>
</dbReference>
<dbReference type="SUPFAM" id="SSF54637">
    <property type="entry name" value="Thioesterase/thiol ester dehydrase-isomerase"/>
    <property type="match status" value="1"/>
</dbReference>
<dbReference type="EMBL" id="CP003944">
    <property type="protein sequence ID" value="AFZ51378.1"/>
    <property type="molecule type" value="Genomic_DNA"/>
</dbReference>
<dbReference type="RefSeq" id="WP_015230358.1">
    <property type="nucleotide sequence ID" value="NC_019780.1"/>
</dbReference>
<dbReference type="CDD" id="cd00586">
    <property type="entry name" value="4HBT"/>
    <property type="match status" value="1"/>
</dbReference>
<dbReference type="STRING" id="13035.Dacsa_2808"/>
<reference evidence="3" key="1">
    <citation type="submission" date="2012-04" db="EMBL/GenBank/DDBJ databases">
        <title>Finished genome of Dactylococcopsis salina PCC 8305.</title>
        <authorList>
            <consortium name="US DOE Joint Genome Institute"/>
            <person name="Gugger M."/>
            <person name="Coursin T."/>
            <person name="Rippka R."/>
            <person name="Tandeau De Marsac N."/>
            <person name="Huntemann M."/>
            <person name="Wei C.-L."/>
            <person name="Han J."/>
            <person name="Detter J.C."/>
            <person name="Han C."/>
            <person name="Tapia R."/>
            <person name="Daligault H."/>
            <person name="Chen A."/>
            <person name="Krypides N."/>
            <person name="Mavromatis K."/>
            <person name="Markowitz V."/>
            <person name="Szeto E."/>
            <person name="Ivanova N."/>
            <person name="Ovchinnikova G."/>
            <person name="Pagani I."/>
            <person name="Pati A."/>
            <person name="Goodwin L."/>
            <person name="Peters L."/>
            <person name="Pitluck S."/>
            <person name="Woyke T."/>
            <person name="Kerfeld C."/>
        </authorList>
    </citation>
    <scope>NUCLEOTIDE SEQUENCE [LARGE SCALE GENOMIC DNA]</scope>
    <source>
        <strain evidence="3">PCC 8305</strain>
    </source>
</reference>
<protein>
    <submittedName>
        <fullName evidence="3">Thioesterase</fullName>
    </submittedName>
</protein>
<dbReference type="eggNOG" id="COG0824">
    <property type="taxonomic scope" value="Bacteria"/>
</dbReference>
<gene>
    <name evidence="3" type="ORF">Dacsa_2808</name>
</gene>
<sequence>MIDDVMIVPYRVRLADTDAAGVVYFAHLLRMCHTAYEEVLIQRGIDLQKYLQEGTIAIPIIHGEIDCLRPIFWGDLLLIALTPQFLSDTELLISYQLTSETASKTILAQGKTQHVCINPKTRRRIAFPQEFRSSLEQE</sequence>
<dbReference type="HOGENOM" id="CLU_101141_5_3_3"/>
<proteinExistence type="inferred from homology"/>
<dbReference type="PANTHER" id="PTHR31793:SF37">
    <property type="entry name" value="ACYL-COA THIOESTER HYDROLASE YBGC"/>
    <property type="match status" value="1"/>
</dbReference>
<evidence type="ECO:0000313" key="4">
    <source>
        <dbReference type="Proteomes" id="UP000010482"/>
    </source>
</evidence>
<organism evidence="3 4">
    <name type="scientific">Dactylococcopsis salina (strain PCC 8305)</name>
    <name type="common">Myxobactron salinum</name>
    <dbReference type="NCBI Taxonomy" id="13035"/>
    <lineage>
        <taxon>Bacteria</taxon>
        <taxon>Bacillati</taxon>
        <taxon>Cyanobacteriota</taxon>
        <taxon>Cyanophyceae</taxon>
        <taxon>Nodosilineales</taxon>
        <taxon>Cymatolegaceae</taxon>
        <taxon>Dactylococcopsis</taxon>
    </lineage>
</organism>
<name>K9YZ24_DACS8</name>
<evidence type="ECO:0000256" key="2">
    <source>
        <dbReference type="ARBA" id="ARBA00022801"/>
    </source>
</evidence>
<keyword evidence="2" id="KW-0378">Hydrolase</keyword>
<evidence type="ECO:0000313" key="3">
    <source>
        <dbReference type="EMBL" id="AFZ51378.1"/>
    </source>
</evidence>
<dbReference type="AlphaFoldDB" id="K9YZ24"/>
<accession>K9YZ24</accession>
<dbReference type="KEGG" id="dsl:Dacsa_2808"/>
<dbReference type="InterPro" id="IPR029069">
    <property type="entry name" value="HotDog_dom_sf"/>
</dbReference>
<dbReference type="PANTHER" id="PTHR31793">
    <property type="entry name" value="4-HYDROXYBENZOYL-COA THIOESTERASE FAMILY MEMBER"/>
    <property type="match status" value="1"/>
</dbReference>
<dbReference type="Pfam" id="PF13279">
    <property type="entry name" value="4HBT_2"/>
    <property type="match status" value="1"/>
</dbReference>
<dbReference type="PIRSF" id="PIRSF003230">
    <property type="entry name" value="YbgC"/>
    <property type="match status" value="1"/>
</dbReference>
<evidence type="ECO:0000256" key="1">
    <source>
        <dbReference type="ARBA" id="ARBA00005953"/>
    </source>
</evidence>
<keyword evidence="4" id="KW-1185">Reference proteome</keyword>